<dbReference type="EMBL" id="FOXA01000052">
    <property type="protein sequence ID" value="SFQ21547.1"/>
    <property type="molecule type" value="Genomic_DNA"/>
</dbReference>
<protein>
    <submittedName>
        <fullName evidence="1">Uncharacterized protein</fullName>
    </submittedName>
</protein>
<organism evidence="1 2">
    <name type="scientific">Tranquillimonas alkanivorans</name>
    <dbReference type="NCBI Taxonomy" id="441119"/>
    <lineage>
        <taxon>Bacteria</taxon>
        <taxon>Pseudomonadati</taxon>
        <taxon>Pseudomonadota</taxon>
        <taxon>Alphaproteobacteria</taxon>
        <taxon>Rhodobacterales</taxon>
        <taxon>Roseobacteraceae</taxon>
        <taxon>Tranquillimonas</taxon>
    </lineage>
</organism>
<evidence type="ECO:0000313" key="1">
    <source>
        <dbReference type="EMBL" id="SFQ21547.1"/>
    </source>
</evidence>
<gene>
    <name evidence="1" type="ORF">SAMN04488047_1525</name>
</gene>
<reference evidence="1 2" key="1">
    <citation type="submission" date="2016-10" db="EMBL/GenBank/DDBJ databases">
        <authorList>
            <person name="de Groot N.N."/>
        </authorList>
    </citation>
    <scope>NUCLEOTIDE SEQUENCE [LARGE SCALE GENOMIC DNA]</scope>
    <source>
        <strain evidence="1 2">DSM 19547</strain>
    </source>
</reference>
<dbReference type="AlphaFoldDB" id="A0A1I5WPP0"/>
<evidence type="ECO:0000313" key="2">
    <source>
        <dbReference type="Proteomes" id="UP000199356"/>
    </source>
</evidence>
<proteinExistence type="predicted"/>
<dbReference type="Proteomes" id="UP000199356">
    <property type="component" value="Unassembled WGS sequence"/>
</dbReference>
<keyword evidence="2" id="KW-1185">Reference proteome</keyword>
<name>A0A1I5WPP0_9RHOB</name>
<accession>A0A1I5WPP0</accession>
<dbReference type="GO" id="GO:0003677">
    <property type="term" value="F:DNA binding"/>
    <property type="evidence" value="ECO:0007669"/>
    <property type="project" value="InterPro"/>
</dbReference>
<sequence length="218" mass="24001">MRLQYMLTLDGQKLHSELQDELFDYTLALKLIVSDLLVESIAEDSRRVHDIAKDFGVTPSRLSAITSPHLLDRVSLGTKLDALYHLGRDAVISIESVCTVPFNPEAPPKTLRLIAPCSVRRSAFKSADDMLVELRRICQIGLRTYVEGNNVTWRAVAAELGVSPSALTLMTSLKAKRAKFSTIVNAIEELGGWVQIDVTFPPRPPSVDGLQADVENGC</sequence>
<dbReference type="SUPFAM" id="SSF47413">
    <property type="entry name" value="lambda repressor-like DNA-binding domains"/>
    <property type="match status" value="1"/>
</dbReference>
<dbReference type="InterPro" id="IPR010982">
    <property type="entry name" value="Lambda_DNA-bd_dom_sf"/>
</dbReference>